<protein>
    <submittedName>
        <fullName evidence="1">Reverse transcriptase</fullName>
    </submittedName>
</protein>
<dbReference type="EMBL" id="SMMG02000007">
    <property type="protein sequence ID" value="KAA3465918.1"/>
    <property type="molecule type" value="Genomic_DNA"/>
</dbReference>
<evidence type="ECO:0000313" key="2">
    <source>
        <dbReference type="Proteomes" id="UP000325315"/>
    </source>
</evidence>
<dbReference type="Proteomes" id="UP000325315">
    <property type="component" value="Unassembled WGS sequence"/>
</dbReference>
<keyword evidence="1" id="KW-0808">Transferase</keyword>
<proteinExistence type="predicted"/>
<comment type="caution">
    <text evidence="1">The sequence shown here is derived from an EMBL/GenBank/DDBJ whole genome shotgun (WGS) entry which is preliminary data.</text>
</comment>
<name>A0A5B6V9Q6_9ROSI</name>
<keyword evidence="1" id="KW-0548">Nucleotidyltransferase</keyword>
<reference evidence="2" key="1">
    <citation type="journal article" date="2019" name="Plant Biotechnol. J.">
        <title>Genome sequencing of the Australian wild diploid species Gossypium australe highlights disease resistance and delayed gland morphogenesis.</title>
        <authorList>
            <person name="Cai Y."/>
            <person name="Cai X."/>
            <person name="Wang Q."/>
            <person name="Wang P."/>
            <person name="Zhang Y."/>
            <person name="Cai C."/>
            <person name="Xu Y."/>
            <person name="Wang K."/>
            <person name="Zhou Z."/>
            <person name="Wang C."/>
            <person name="Geng S."/>
            <person name="Li B."/>
            <person name="Dong Q."/>
            <person name="Hou Y."/>
            <person name="Wang H."/>
            <person name="Ai P."/>
            <person name="Liu Z."/>
            <person name="Yi F."/>
            <person name="Sun M."/>
            <person name="An G."/>
            <person name="Cheng J."/>
            <person name="Zhang Y."/>
            <person name="Shi Q."/>
            <person name="Xie Y."/>
            <person name="Shi X."/>
            <person name="Chang Y."/>
            <person name="Huang F."/>
            <person name="Chen Y."/>
            <person name="Hong S."/>
            <person name="Mi L."/>
            <person name="Sun Q."/>
            <person name="Zhang L."/>
            <person name="Zhou B."/>
            <person name="Peng R."/>
            <person name="Zhang X."/>
            <person name="Liu F."/>
        </authorList>
    </citation>
    <scope>NUCLEOTIDE SEQUENCE [LARGE SCALE GENOMIC DNA]</scope>
    <source>
        <strain evidence="2">cv. PA1801</strain>
    </source>
</reference>
<dbReference type="OrthoDB" id="1001078at2759"/>
<keyword evidence="2" id="KW-1185">Reference proteome</keyword>
<gene>
    <name evidence="1" type="ORF">EPI10_001052</name>
</gene>
<keyword evidence="1" id="KW-0695">RNA-directed DNA polymerase</keyword>
<sequence>MSKWSFELAEFGVEYAPRTTINGKILAIFWFSNIQNTSEYEDLILGLQLPRQLGARDLIKHTDSQLVTK</sequence>
<dbReference type="GO" id="GO:0003964">
    <property type="term" value="F:RNA-directed DNA polymerase activity"/>
    <property type="evidence" value="ECO:0007669"/>
    <property type="project" value="UniProtKB-KW"/>
</dbReference>
<accession>A0A5B6V9Q6</accession>
<dbReference type="AlphaFoldDB" id="A0A5B6V9Q6"/>
<evidence type="ECO:0000313" key="1">
    <source>
        <dbReference type="EMBL" id="KAA3465918.1"/>
    </source>
</evidence>
<organism evidence="1 2">
    <name type="scientific">Gossypium australe</name>
    <dbReference type="NCBI Taxonomy" id="47621"/>
    <lineage>
        <taxon>Eukaryota</taxon>
        <taxon>Viridiplantae</taxon>
        <taxon>Streptophyta</taxon>
        <taxon>Embryophyta</taxon>
        <taxon>Tracheophyta</taxon>
        <taxon>Spermatophyta</taxon>
        <taxon>Magnoliopsida</taxon>
        <taxon>eudicotyledons</taxon>
        <taxon>Gunneridae</taxon>
        <taxon>Pentapetalae</taxon>
        <taxon>rosids</taxon>
        <taxon>malvids</taxon>
        <taxon>Malvales</taxon>
        <taxon>Malvaceae</taxon>
        <taxon>Malvoideae</taxon>
        <taxon>Gossypium</taxon>
    </lineage>
</organism>